<feature type="region of interest" description="Disordered" evidence="1">
    <location>
        <begin position="120"/>
        <end position="139"/>
    </location>
</feature>
<evidence type="ECO:0000259" key="2">
    <source>
        <dbReference type="Pfam" id="PF01266"/>
    </source>
</evidence>
<evidence type="ECO:0000313" key="4">
    <source>
        <dbReference type="Proteomes" id="UP000094526"/>
    </source>
</evidence>
<dbReference type="eggNOG" id="KOG2852">
    <property type="taxonomic scope" value="Eukaryota"/>
</dbReference>
<dbReference type="GO" id="GO:0005829">
    <property type="term" value="C:cytosol"/>
    <property type="evidence" value="ECO:0007669"/>
    <property type="project" value="GOC"/>
</dbReference>
<dbReference type="OrthoDB" id="498204at2759"/>
<feature type="region of interest" description="Disordered" evidence="1">
    <location>
        <begin position="247"/>
        <end position="273"/>
    </location>
</feature>
<proteinExistence type="predicted"/>
<feature type="region of interest" description="Disordered" evidence="1">
    <location>
        <begin position="146"/>
        <end position="173"/>
    </location>
</feature>
<feature type="domain" description="FAD dependent oxidoreductase" evidence="2">
    <location>
        <begin position="9"/>
        <end position="453"/>
    </location>
</feature>
<dbReference type="SUPFAM" id="SSF51905">
    <property type="entry name" value="FAD/NAD(P)-binding domain"/>
    <property type="match status" value="1"/>
</dbReference>
<dbReference type="Gene3D" id="3.30.9.10">
    <property type="entry name" value="D-Amino Acid Oxidase, subunit A, domain 2"/>
    <property type="match status" value="1"/>
</dbReference>
<dbReference type="VEuPathDB" id="FungiDB:G647_05478"/>
<dbReference type="Proteomes" id="UP000094526">
    <property type="component" value="Unassembled WGS sequence"/>
</dbReference>
<dbReference type="VEuPathDB" id="FungiDB:CLCR_07114"/>
<protein>
    <submittedName>
        <fullName evidence="3">Putative oxidoreductase</fullName>
    </submittedName>
</protein>
<feature type="compositionally biased region" description="Low complexity" evidence="1">
    <location>
        <begin position="253"/>
        <end position="269"/>
    </location>
</feature>
<dbReference type="EMBL" id="LGRB01000010">
    <property type="protein sequence ID" value="OCT50532.1"/>
    <property type="molecule type" value="Genomic_DNA"/>
</dbReference>
<name>A0A1C1CPX7_9EURO</name>
<dbReference type="AlphaFoldDB" id="A0A1C1CPX7"/>
<dbReference type="PANTHER" id="PTHR13847">
    <property type="entry name" value="SARCOSINE DEHYDROGENASE-RELATED"/>
    <property type="match status" value="1"/>
</dbReference>
<reference evidence="4" key="1">
    <citation type="submission" date="2015-07" db="EMBL/GenBank/DDBJ databases">
        <authorList>
            <person name="Teixeira M.M."/>
            <person name="Souza R.C."/>
            <person name="Almeida L.G."/>
            <person name="Vicente V.A."/>
            <person name="de Hoog S."/>
            <person name="Bocca A.L."/>
            <person name="de Almeida S.R."/>
            <person name="Vasconcelos A.T."/>
            <person name="Felipe M.S."/>
        </authorList>
    </citation>
    <scope>NUCLEOTIDE SEQUENCE [LARGE SCALE GENOMIC DNA]</scope>
    <source>
        <strain evidence="4">KSF</strain>
    </source>
</reference>
<dbReference type="PANTHER" id="PTHR13847:SF150">
    <property type="entry name" value="OXIDOREDUCTASE TDA3-RELATED"/>
    <property type="match status" value="1"/>
</dbReference>
<organism evidence="3 4">
    <name type="scientific">Cladophialophora carrionii</name>
    <dbReference type="NCBI Taxonomy" id="86049"/>
    <lineage>
        <taxon>Eukaryota</taxon>
        <taxon>Fungi</taxon>
        <taxon>Dikarya</taxon>
        <taxon>Ascomycota</taxon>
        <taxon>Pezizomycotina</taxon>
        <taxon>Eurotiomycetes</taxon>
        <taxon>Chaetothyriomycetidae</taxon>
        <taxon>Chaetothyriales</taxon>
        <taxon>Herpotrichiellaceae</taxon>
        <taxon>Cladophialophora</taxon>
    </lineage>
</organism>
<dbReference type="Gene3D" id="3.50.50.60">
    <property type="entry name" value="FAD/NAD(P)-binding domain"/>
    <property type="match status" value="2"/>
</dbReference>
<gene>
    <name evidence="3" type="ORF">CLCR_07114</name>
</gene>
<dbReference type="Pfam" id="PF01266">
    <property type="entry name" value="DAO"/>
    <property type="match status" value="1"/>
</dbReference>
<accession>A0A1C1CPX7</accession>
<keyword evidence="4" id="KW-1185">Reference proteome</keyword>
<dbReference type="STRING" id="86049.A0A1C1CPX7"/>
<dbReference type="InterPro" id="IPR006076">
    <property type="entry name" value="FAD-dep_OxRdtase"/>
</dbReference>
<comment type="caution">
    <text evidence="3">The sequence shown here is derived from an EMBL/GenBank/DDBJ whole genome shotgun (WGS) entry which is preliminary data.</text>
</comment>
<sequence>MADPERKNIVIVGGGIIGCTTAYFLTRHPKYNPDIHSIHLLEATGIASGASGKAGGLLALWAYPQALVPLSFKLHADLAKEHDGARRWGYRGVGVGQIELKGRPLTGHENVIAQRGVVDGGEADASDPSGQADGKGDAGIRGIHRADVASDGNVNPDPNPDSDPSRVSLQKRSQASYANMRKAGLPDDLDWVAEECALAYESMGSPKDTAQVHPYQFTTSMAALAEERGARIVVGASVDSIEPADSGHVVHYTRSGTGTDTSTSTGTGSQEEAQSLHATDVIITAGPWTRTVWPGTPISALRAHSVTIRPSRPVSPYCLFTSLSLPKKFKPAGGGDGKMKSRASHVTPEIYARPNNEIYACGEGDHLVGLPRSTADVEVDDSRCQDIVDYCASFSDEMRDGRVLVRQACYLPQVERGGGPLVGRTNTKGVFIAAGHTCWGIQNGPATGKLMSEFVFDGRAGSAGSADVGALDPRRVLR</sequence>
<dbReference type="PROSITE" id="PS51257">
    <property type="entry name" value="PROKAR_LIPOPROTEIN"/>
    <property type="match status" value="1"/>
</dbReference>
<evidence type="ECO:0000256" key="1">
    <source>
        <dbReference type="SAM" id="MobiDB-lite"/>
    </source>
</evidence>
<evidence type="ECO:0000313" key="3">
    <source>
        <dbReference type="EMBL" id="OCT50532.1"/>
    </source>
</evidence>
<dbReference type="GO" id="GO:0005770">
    <property type="term" value="C:late endosome"/>
    <property type="evidence" value="ECO:0007669"/>
    <property type="project" value="TreeGrafter"/>
</dbReference>
<dbReference type="GO" id="GO:0042147">
    <property type="term" value="P:retrograde transport, endosome to Golgi"/>
    <property type="evidence" value="ECO:0007669"/>
    <property type="project" value="TreeGrafter"/>
</dbReference>
<dbReference type="InterPro" id="IPR036188">
    <property type="entry name" value="FAD/NAD-bd_sf"/>
</dbReference>